<dbReference type="HAMAP" id="MF_00743">
    <property type="entry name" value="FumaraseC"/>
    <property type="match status" value="1"/>
</dbReference>
<comment type="catalytic activity">
    <reaction evidence="2">
        <text>(S)-malate = fumarate + H2O</text>
        <dbReference type="Rhea" id="RHEA:12460"/>
        <dbReference type="ChEBI" id="CHEBI:15377"/>
        <dbReference type="ChEBI" id="CHEBI:15589"/>
        <dbReference type="ChEBI" id="CHEBI:29806"/>
        <dbReference type="EC" id="4.2.1.2"/>
    </reaction>
</comment>
<feature type="binding site" evidence="2">
    <location>
        <begin position="95"/>
        <end position="97"/>
    </location>
    <ligand>
        <name>substrate</name>
    </ligand>
</feature>
<comment type="subunit">
    <text evidence="2">Homotetramer.</text>
</comment>
<feature type="binding site" evidence="2">
    <location>
        <begin position="136"/>
        <end position="138"/>
    </location>
    <ligand>
        <name>substrate</name>
    </ligand>
</feature>
<dbReference type="PANTHER" id="PTHR11444">
    <property type="entry name" value="ASPARTATEAMMONIA/ARGININOSUCCINATE/ADENYLOSUCCINATE LYASE"/>
    <property type="match status" value="1"/>
</dbReference>
<protein>
    <recommendedName>
        <fullName evidence="2">Fumarate hydratase class II</fullName>
        <shortName evidence="2">Fumarase C</shortName>
        <ecNumber evidence="2">4.2.1.2</ecNumber>
    </recommendedName>
    <alternativeName>
        <fullName evidence="2">Aerobic fumarase</fullName>
    </alternativeName>
    <alternativeName>
        <fullName evidence="2">Iron-independent fumarase</fullName>
    </alternativeName>
</protein>
<dbReference type="RefSeq" id="WP_318647416.1">
    <property type="nucleotide sequence ID" value="NZ_CP137852.1"/>
</dbReference>
<dbReference type="Pfam" id="PF00206">
    <property type="entry name" value="Lyase_1"/>
    <property type="match status" value="1"/>
</dbReference>
<dbReference type="InterPro" id="IPR024083">
    <property type="entry name" value="Fumarase/histidase_N"/>
</dbReference>
<keyword evidence="2" id="KW-0816">Tricarboxylic acid cycle</keyword>
<dbReference type="InterPro" id="IPR005677">
    <property type="entry name" value="Fum_hydII"/>
</dbReference>
<dbReference type="InterPro" id="IPR008948">
    <property type="entry name" value="L-Aspartase-like"/>
</dbReference>
<feature type="binding site" evidence="2">
    <location>
        <begin position="321"/>
        <end position="323"/>
    </location>
    <ligand>
        <name>substrate</name>
    </ligand>
</feature>
<feature type="binding site" description="in site B" evidence="2">
    <location>
        <begin position="126"/>
        <end position="129"/>
    </location>
    <ligand>
        <name>substrate</name>
    </ligand>
</feature>
<dbReference type="EMBL" id="CP137852">
    <property type="protein sequence ID" value="WPB83440.1"/>
    <property type="molecule type" value="Genomic_DNA"/>
</dbReference>
<feature type="domain" description="Fumarase C C-terminal" evidence="4">
    <location>
        <begin position="405"/>
        <end position="456"/>
    </location>
</feature>
<keyword evidence="6" id="KW-1185">Reference proteome</keyword>
<feature type="site" description="Important for catalytic activity" evidence="2">
    <location>
        <position position="328"/>
    </location>
</feature>
<feature type="binding site" evidence="2">
    <location>
        <position position="184"/>
    </location>
    <ligand>
        <name>substrate</name>
    </ligand>
</feature>
<feature type="binding site" evidence="2">
    <location>
        <position position="316"/>
    </location>
    <ligand>
        <name>substrate</name>
    </ligand>
</feature>
<feature type="active site" description="Proton donor/acceptor" evidence="2">
    <location>
        <position position="185"/>
    </location>
</feature>
<dbReference type="InterPro" id="IPR000362">
    <property type="entry name" value="Fumarate_lyase_fam"/>
</dbReference>
<dbReference type="GO" id="GO:0004333">
    <property type="term" value="F:fumarate hydratase activity"/>
    <property type="evidence" value="ECO:0007669"/>
    <property type="project" value="UniProtKB-EC"/>
</dbReference>
<name>A0ABZ0PE00_9PROT</name>
<comment type="pathway">
    <text evidence="2">Carbohydrate metabolism; tricarboxylic acid cycle; (S)-malate from fumarate: step 1/1.</text>
</comment>
<evidence type="ECO:0000313" key="6">
    <source>
        <dbReference type="Proteomes" id="UP001305521"/>
    </source>
</evidence>
<dbReference type="SUPFAM" id="SSF48557">
    <property type="entry name" value="L-aspartase-like"/>
    <property type="match status" value="1"/>
</dbReference>
<evidence type="ECO:0000259" key="3">
    <source>
        <dbReference type="Pfam" id="PF00206"/>
    </source>
</evidence>
<gene>
    <name evidence="2" type="primary">fumC</name>
    <name evidence="5" type="ORF">R9Z33_15160</name>
</gene>
<dbReference type="PANTHER" id="PTHR11444:SF1">
    <property type="entry name" value="FUMARATE HYDRATASE, MITOCHONDRIAL"/>
    <property type="match status" value="1"/>
</dbReference>
<dbReference type="PRINTS" id="PR00149">
    <property type="entry name" value="FUMRATELYASE"/>
</dbReference>
<comment type="function">
    <text evidence="2">Involved in the TCA cycle. Catalyzes the stereospecific interconversion of fumarate to L-malate.</text>
</comment>
<keyword evidence="2 5" id="KW-0456">Lyase</keyword>
<evidence type="ECO:0000259" key="4">
    <source>
        <dbReference type="Pfam" id="PF10415"/>
    </source>
</evidence>
<dbReference type="Gene3D" id="1.20.200.10">
    <property type="entry name" value="Fumarase/aspartase (Central domain)"/>
    <property type="match status" value="1"/>
</dbReference>
<organism evidence="5 6">
    <name type="scientific">Sediminicoccus rosea</name>
    <dbReference type="NCBI Taxonomy" id="1225128"/>
    <lineage>
        <taxon>Bacteria</taxon>
        <taxon>Pseudomonadati</taxon>
        <taxon>Pseudomonadota</taxon>
        <taxon>Alphaproteobacteria</taxon>
        <taxon>Acetobacterales</taxon>
        <taxon>Roseomonadaceae</taxon>
        <taxon>Sediminicoccus</taxon>
    </lineage>
</organism>
<proteinExistence type="inferred from homology"/>
<feature type="active site" evidence="2">
    <location>
        <position position="315"/>
    </location>
</feature>
<evidence type="ECO:0000313" key="5">
    <source>
        <dbReference type="EMBL" id="WPB83440.1"/>
    </source>
</evidence>
<dbReference type="InterPro" id="IPR018951">
    <property type="entry name" value="Fumarase_C_C"/>
</dbReference>
<dbReference type="Gene3D" id="1.10.275.10">
    <property type="entry name" value="Fumarase/aspartase (N-terminal domain)"/>
    <property type="match status" value="1"/>
</dbReference>
<comment type="subcellular location">
    <subcellularLocation>
        <location evidence="2">Cytoplasm</location>
    </subcellularLocation>
</comment>
<dbReference type="CDD" id="cd01362">
    <property type="entry name" value="Fumarase_classII"/>
    <property type="match status" value="1"/>
</dbReference>
<sequence length="459" mass="49291">MRTETDSLGSIEIPADRLWGPQTERARALFAIGSERFPPLLIRAMGQQKWAAAEANARLGELPLHLADPIRQAANEIIQGARDEEFPLTIWQTGSGTQTNMNANEVIANRANQLLGQPLGAREPVHPNDHVNLGQSSNDSFPTVMHLAAAQAVQFRLRPALETLATALNDRAEEWEGIIKIGRTHLMDAVPVTLGGEFITYARQVMHGVARLEACMPRLLQLPQGGTAAGTGLNRHPEFDTVFCEVVGTRIGLPFTPNPDKSEGMAAHDALLELHGAMNTVAASLMKIANDVRLLGSGPRAGLAELILPEEGLSSSIMPGKTNPTQCEALAMVCAQVMGNQVTVTIGASQGHLELNTYKPVIIQAVLQSALLLADAAESFARNMVAKLAPNLPRLAENLAKSLMLATALNPHLGYDKAVAIAKLALHEDLTLREAALRQGVAAEEFDAWVRPEAMLKPA</sequence>
<accession>A0ABZ0PE00</accession>
<dbReference type="Pfam" id="PF10415">
    <property type="entry name" value="FumaraseC_C"/>
    <property type="match status" value="1"/>
</dbReference>
<comment type="similarity">
    <text evidence="1 2">Belongs to the class-II fumarase/aspartase family. Fumarase subfamily.</text>
</comment>
<feature type="domain" description="Fumarate lyase N-terminal" evidence="3">
    <location>
        <begin position="9"/>
        <end position="339"/>
    </location>
</feature>
<dbReference type="Proteomes" id="UP001305521">
    <property type="component" value="Chromosome"/>
</dbReference>
<comment type="miscellaneous">
    <text evidence="2">There are 2 substrate-binding sites: the catalytic A site, and the non-catalytic B site that may play a role in the transfer of substrate or product between the active site and the solvent. Alternatively, the B site may bind allosteric effectors.</text>
</comment>
<dbReference type="EC" id="4.2.1.2" evidence="2"/>
<evidence type="ECO:0000256" key="2">
    <source>
        <dbReference type="HAMAP-Rule" id="MF_00743"/>
    </source>
</evidence>
<dbReference type="InterPro" id="IPR022761">
    <property type="entry name" value="Fumarate_lyase_N"/>
</dbReference>
<dbReference type="Gene3D" id="1.10.40.30">
    <property type="entry name" value="Fumarase/aspartase (C-terminal domain)"/>
    <property type="match status" value="1"/>
</dbReference>
<reference evidence="5 6" key="1">
    <citation type="submission" date="2023-11" db="EMBL/GenBank/DDBJ databases">
        <title>Arctic aerobic anoxygenic photoheterotroph Sediminicoccus rosea KRV36 adapts its photosynthesis to long days of polar summer.</title>
        <authorList>
            <person name="Tomasch J."/>
            <person name="Kopejtka K."/>
            <person name="Bily T."/>
            <person name="Gardiner A.T."/>
            <person name="Gardian Z."/>
            <person name="Shivaramu S."/>
            <person name="Koblizek M."/>
            <person name="Engelhardt F."/>
            <person name="Kaftan D."/>
        </authorList>
    </citation>
    <scope>NUCLEOTIDE SEQUENCE [LARGE SCALE GENOMIC DNA]</scope>
    <source>
        <strain evidence="5 6">R-30</strain>
    </source>
</reference>
<keyword evidence="2" id="KW-0963">Cytoplasm</keyword>
<evidence type="ECO:0000256" key="1">
    <source>
        <dbReference type="ARBA" id="ARBA00009084"/>
    </source>
</evidence>
<dbReference type="PRINTS" id="PR00145">
    <property type="entry name" value="ARGSUCLYASE"/>
</dbReference>